<dbReference type="NCBIfam" id="TIGR00100">
    <property type="entry name" value="hypA"/>
    <property type="match status" value="1"/>
</dbReference>
<keyword evidence="7" id="KW-1185">Reference proteome</keyword>
<evidence type="ECO:0000256" key="2">
    <source>
        <dbReference type="ARBA" id="ARBA00022596"/>
    </source>
</evidence>
<keyword evidence="3 5" id="KW-0479">Metal-binding</keyword>
<dbReference type="EMBL" id="SHKM01000002">
    <property type="protein sequence ID" value="RZT76135.1"/>
    <property type="molecule type" value="Genomic_DNA"/>
</dbReference>
<dbReference type="InterPro" id="IPR000688">
    <property type="entry name" value="HypA/HybF"/>
</dbReference>
<comment type="similarity">
    <text evidence="1 5">Belongs to the HypA/HybF family.</text>
</comment>
<feature type="binding site" evidence="5">
    <location>
        <position position="93"/>
    </location>
    <ligand>
        <name>Zn(2+)</name>
        <dbReference type="ChEBI" id="CHEBI:29105"/>
    </ligand>
</feature>
<feature type="binding site" evidence="5">
    <location>
        <position position="77"/>
    </location>
    <ligand>
        <name>Zn(2+)</name>
        <dbReference type="ChEBI" id="CHEBI:29105"/>
    </ligand>
</feature>
<dbReference type="Gene3D" id="3.30.2320.80">
    <property type="match status" value="1"/>
</dbReference>
<reference evidence="6 7" key="1">
    <citation type="submission" date="2019-02" db="EMBL/GenBank/DDBJ databases">
        <title>Genomic Encyclopedia of Type Strains, Phase IV (KMG-IV): sequencing the most valuable type-strain genomes for metagenomic binning, comparative biology and taxonomic classification.</title>
        <authorList>
            <person name="Goeker M."/>
        </authorList>
    </citation>
    <scope>NUCLEOTIDE SEQUENCE [LARGE SCALE GENOMIC DNA]</scope>
    <source>
        <strain evidence="6 7">DSM 21223</strain>
    </source>
</reference>
<dbReference type="HAMAP" id="MF_00213">
    <property type="entry name" value="HypA_HybF"/>
    <property type="match status" value="1"/>
</dbReference>
<keyword evidence="2 5" id="KW-0533">Nickel</keyword>
<feature type="binding site" evidence="5">
    <location>
        <position position="74"/>
    </location>
    <ligand>
        <name>Zn(2+)</name>
        <dbReference type="ChEBI" id="CHEBI:29105"/>
    </ligand>
</feature>
<dbReference type="PANTHER" id="PTHR34535">
    <property type="entry name" value="HYDROGENASE MATURATION FACTOR HYPA"/>
    <property type="match status" value="1"/>
</dbReference>
<dbReference type="PANTHER" id="PTHR34535:SF3">
    <property type="entry name" value="HYDROGENASE MATURATION FACTOR HYPA"/>
    <property type="match status" value="1"/>
</dbReference>
<evidence type="ECO:0000256" key="1">
    <source>
        <dbReference type="ARBA" id="ARBA00010748"/>
    </source>
</evidence>
<evidence type="ECO:0000256" key="4">
    <source>
        <dbReference type="ARBA" id="ARBA00022833"/>
    </source>
</evidence>
<comment type="caution">
    <text evidence="6">The sequence shown here is derived from an EMBL/GenBank/DDBJ whole genome shotgun (WGS) entry which is preliminary data.</text>
</comment>
<evidence type="ECO:0000256" key="5">
    <source>
        <dbReference type="HAMAP-Rule" id="MF_00213"/>
    </source>
</evidence>
<proteinExistence type="inferred from homology"/>
<feature type="binding site" evidence="5">
    <location>
        <position position="90"/>
    </location>
    <ligand>
        <name>Zn(2+)</name>
        <dbReference type="ChEBI" id="CHEBI:29105"/>
    </ligand>
</feature>
<dbReference type="InterPro" id="IPR020538">
    <property type="entry name" value="Hydgase_Ni_incorp_HypA/HybF_CS"/>
</dbReference>
<dbReference type="PIRSF" id="PIRSF004761">
    <property type="entry name" value="Hydrgn_mat_HypA"/>
    <property type="match status" value="1"/>
</dbReference>
<accession>A0ABY0ILR9</accession>
<gene>
    <name evidence="5" type="primary">hypA</name>
    <name evidence="6" type="ORF">EV678_2007</name>
</gene>
<sequence>MHEMSLAEGVLQIVEDAAQGPQGFARVKTVFLEIGQLSSVEPEAMAFCFEAVSKGTVADGAKLEIVSVPGEGLCLSCQKTVPLAQVYDPCPECGGYPVQPTAGTEMRVRELEVD</sequence>
<evidence type="ECO:0000313" key="7">
    <source>
        <dbReference type="Proteomes" id="UP000292136"/>
    </source>
</evidence>
<name>A0ABY0ILR9_9RHOO</name>
<keyword evidence="4 5" id="KW-0862">Zinc</keyword>
<dbReference type="RefSeq" id="WP_014236267.1">
    <property type="nucleotide sequence ID" value="NZ_SHKM01000002.1"/>
</dbReference>
<evidence type="ECO:0000313" key="6">
    <source>
        <dbReference type="EMBL" id="RZT76135.1"/>
    </source>
</evidence>
<dbReference type="Proteomes" id="UP000292136">
    <property type="component" value="Unassembled WGS sequence"/>
</dbReference>
<comment type="function">
    <text evidence="5">Involved in the maturation of [NiFe] hydrogenases. Required for nickel insertion into the metal center of the hydrogenase.</text>
</comment>
<evidence type="ECO:0000256" key="3">
    <source>
        <dbReference type="ARBA" id="ARBA00022723"/>
    </source>
</evidence>
<organism evidence="6 7">
    <name type="scientific">Azospira oryzae</name>
    <dbReference type="NCBI Taxonomy" id="146939"/>
    <lineage>
        <taxon>Bacteria</taxon>
        <taxon>Pseudomonadati</taxon>
        <taxon>Pseudomonadota</taxon>
        <taxon>Betaproteobacteria</taxon>
        <taxon>Rhodocyclales</taxon>
        <taxon>Rhodocyclaceae</taxon>
        <taxon>Azospira</taxon>
    </lineage>
</organism>
<dbReference type="PROSITE" id="PS01249">
    <property type="entry name" value="HYPA"/>
    <property type="match status" value="1"/>
</dbReference>
<protein>
    <recommendedName>
        <fullName evidence="5">Hydrogenase maturation factor HypA</fullName>
    </recommendedName>
</protein>
<feature type="binding site" evidence="5">
    <location>
        <position position="2"/>
    </location>
    <ligand>
        <name>Ni(2+)</name>
        <dbReference type="ChEBI" id="CHEBI:49786"/>
    </ligand>
</feature>
<dbReference type="Pfam" id="PF01155">
    <property type="entry name" value="HypA"/>
    <property type="match status" value="1"/>
</dbReference>